<dbReference type="AlphaFoldDB" id="A0AAV7RZZ3"/>
<evidence type="ECO:0000256" key="1">
    <source>
        <dbReference type="SAM" id="MobiDB-lite"/>
    </source>
</evidence>
<name>A0AAV7RZZ3_PLEWA</name>
<keyword evidence="3" id="KW-1185">Reference proteome</keyword>
<evidence type="ECO:0000313" key="3">
    <source>
        <dbReference type="Proteomes" id="UP001066276"/>
    </source>
</evidence>
<dbReference type="Proteomes" id="UP001066276">
    <property type="component" value="Chromosome 5"/>
</dbReference>
<accession>A0AAV7RZZ3</accession>
<comment type="caution">
    <text evidence="2">The sequence shown here is derived from an EMBL/GenBank/DDBJ whole genome shotgun (WGS) entry which is preliminary data.</text>
</comment>
<sequence length="88" mass="8656">MGCGPSRYVVGGRADGAAFLPPLLPNGSETDLGLGSSRSQSALTGDPRQAMPLVAVPHGTDGAADRRQTGGEVGAAGGDVQIKGNGPQ</sequence>
<protein>
    <submittedName>
        <fullName evidence="2">Uncharacterized protein</fullName>
    </submittedName>
</protein>
<proteinExistence type="predicted"/>
<dbReference type="EMBL" id="JANPWB010000009">
    <property type="protein sequence ID" value="KAJ1156814.1"/>
    <property type="molecule type" value="Genomic_DNA"/>
</dbReference>
<organism evidence="2 3">
    <name type="scientific">Pleurodeles waltl</name>
    <name type="common">Iberian ribbed newt</name>
    <dbReference type="NCBI Taxonomy" id="8319"/>
    <lineage>
        <taxon>Eukaryota</taxon>
        <taxon>Metazoa</taxon>
        <taxon>Chordata</taxon>
        <taxon>Craniata</taxon>
        <taxon>Vertebrata</taxon>
        <taxon>Euteleostomi</taxon>
        <taxon>Amphibia</taxon>
        <taxon>Batrachia</taxon>
        <taxon>Caudata</taxon>
        <taxon>Salamandroidea</taxon>
        <taxon>Salamandridae</taxon>
        <taxon>Pleurodelinae</taxon>
        <taxon>Pleurodeles</taxon>
    </lineage>
</organism>
<feature type="region of interest" description="Disordered" evidence="1">
    <location>
        <begin position="21"/>
        <end position="88"/>
    </location>
</feature>
<reference evidence="2" key="1">
    <citation type="journal article" date="2022" name="bioRxiv">
        <title>Sequencing and chromosome-scale assembly of the giantPleurodeles waltlgenome.</title>
        <authorList>
            <person name="Brown T."/>
            <person name="Elewa A."/>
            <person name="Iarovenko S."/>
            <person name="Subramanian E."/>
            <person name="Araus A.J."/>
            <person name="Petzold A."/>
            <person name="Susuki M."/>
            <person name="Suzuki K.-i.T."/>
            <person name="Hayashi T."/>
            <person name="Toyoda A."/>
            <person name="Oliveira C."/>
            <person name="Osipova E."/>
            <person name="Leigh N.D."/>
            <person name="Simon A."/>
            <person name="Yun M.H."/>
        </authorList>
    </citation>
    <scope>NUCLEOTIDE SEQUENCE</scope>
    <source>
        <strain evidence="2">20211129_DDA</strain>
        <tissue evidence="2">Liver</tissue>
    </source>
</reference>
<evidence type="ECO:0000313" key="2">
    <source>
        <dbReference type="EMBL" id="KAJ1156814.1"/>
    </source>
</evidence>
<gene>
    <name evidence="2" type="ORF">NDU88_009531</name>
</gene>